<proteinExistence type="inferred from homology"/>
<dbReference type="InterPro" id="IPR051410">
    <property type="entry name" value="Ferric/Cupric_Reductase"/>
</dbReference>
<evidence type="ECO:0000313" key="13">
    <source>
        <dbReference type="Proteomes" id="UP000287972"/>
    </source>
</evidence>
<evidence type="ECO:0000256" key="1">
    <source>
        <dbReference type="ARBA" id="ARBA00004141"/>
    </source>
</evidence>
<evidence type="ECO:0000256" key="8">
    <source>
        <dbReference type="ARBA" id="ARBA00023065"/>
    </source>
</evidence>
<dbReference type="InterPro" id="IPR013130">
    <property type="entry name" value="Fe3_Rdtase_TM_dom"/>
</dbReference>
<evidence type="ECO:0000259" key="11">
    <source>
        <dbReference type="PROSITE" id="PS51384"/>
    </source>
</evidence>
<dbReference type="Pfam" id="PF08022">
    <property type="entry name" value="FAD_binding_8"/>
    <property type="match status" value="1"/>
</dbReference>
<dbReference type="PANTHER" id="PTHR32361">
    <property type="entry name" value="FERRIC/CUPRIC REDUCTASE TRANSMEMBRANE COMPONENT"/>
    <property type="match status" value="1"/>
</dbReference>
<dbReference type="Pfam" id="PF01794">
    <property type="entry name" value="Ferric_reduct"/>
    <property type="match status" value="1"/>
</dbReference>
<feature type="transmembrane region" description="Helical" evidence="10">
    <location>
        <begin position="116"/>
        <end position="135"/>
    </location>
</feature>
<dbReference type="GO" id="GO:0005886">
    <property type="term" value="C:plasma membrane"/>
    <property type="evidence" value="ECO:0007669"/>
    <property type="project" value="TreeGrafter"/>
</dbReference>
<sequence>MFLGANGIALSVGVGNTTSFIRRSGLISVVNLVPLSLGGQMNIIASHCGLGLGAYVQMHRWLGAVAIVEGLLHVIVSVSRQAPNLKLRADVAGVVAASIFAIILPSGLLRRRLYEAFLALHFTLSLAVVTALYFHTLADIVTYSTTYLLAAACLLLLAGCMRFGLVLYRNVRYKRPLSRASVRTITFKRSTGEEIPLSDAVHLHVRLSRSWKHRAGQFIYLCMPGVSRTSFAQLHPFYVAWWYRDGGHDYAVLIIQRRRGFTDRVFSHRVSEFDKGVDLAAVIEGPYGKGLSLDSYGTVLLFATSIGIAGQLPFVAQLLEGYHNYEVKTRRIALFWQVESEIQTAWVADQMQQLLKQDTDRILDIHIHVLGNFLSRVTDQGDYIQLGERIDMTYGPLRVREVVDNEMKQRKGRVVISVCADDGISDAIRNLVQGMPDDMISLKELDFRPAVALRAHPTAA</sequence>
<dbReference type="AlphaFoldDB" id="A0A428QA56"/>
<dbReference type="GO" id="GO:0000293">
    <property type="term" value="F:ferric-chelate reductase activity"/>
    <property type="evidence" value="ECO:0007669"/>
    <property type="project" value="UniProtKB-ARBA"/>
</dbReference>
<dbReference type="InterPro" id="IPR013112">
    <property type="entry name" value="FAD-bd_8"/>
</dbReference>
<comment type="caution">
    <text evidence="12">The sequence shown here is derived from an EMBL/GenBank/DDBJ whole genome shotgun (WGS) entry which is preliminary data.</text>
</comment>
<dbReference type="Gene3D" id="3.40.50.80">
    <property type="entry name" value="Nucleotide-binding domain of ferredoxin-NADP reductase (FNR) module"/>
    <property type="match status" value="1"/>
</dbReference>
<evidence type="ECO:0000256" key="6">
    <source>
        <dbReference type="ARBA" id="ARBA00022989"/>
    </source>
</evidence>
<comment type="subcellular location">
    <subcellularLocation>
        <location evidence="1">Membrane</location>
        <topology evidence="1">Multi-pass membrane protein</topology>
    </subcellularLocation>
</comment>
<evidence type="ECO:0000256" key="10">
    <source>
        <dbReference type="SAM" id="Phobius"/>
    </source>
</evidence>
<evidence type="ECO:0000256" key="7">
    <source>
        <dbReference type="ARBA" id="ARBA00023002"/>
    </source>
</evidence>
<keyword evidence="6 10" id="KW-1133">Transmembrane helix</keyword>
<dbReference type="PANTHER" id="PTHR32361:SF26">
    <property type="entry name" value="FAD-BINDING 8 DOMAIN-CONTAINING PROTEIN-RELATED"/>
    <property type="match status" value="1"/>
</dbReference>
<accession>A0A428QA56</accession>
<gene>
    <name evidence="12" type="ORF">CEP51_013508</name>
</gene>
<evidence type="ECO:0000256" key="5">
    <source>
        <dbReference type="ARBA" id="ARBA00022982"/>
    </source>
</evidence>
<name>A0A428QA56_9HYPO</name>
<dbReference type="Pfam" id="PF08030">
    <property type="entry name" value="NAD_binding_6"/>
    <property type="match status" value="1"/>
</dbReference>
<dbReference type="EMBL" id="NKCL01000563">
    <property type="protein sequence ID" value="RSL62172.1"/>
    <property type="molecule type" value="Genomic_DNA"/>
</dbReference>
<keyword evidence="7" id="KW-0560">Oxidoreductase</keyword>
<dbReference type="CDD" id="cd06186">
    <property type="entry name" value="NOX_Duox_like_FAD_NADP"/>
    <property type="match status" value="1"/>
</dbReference>
<feature type="transmembrane region" description="Helical" evidence="10">
    <location>
        <begin position="147"/>
        <end position="168"/>
    </location>
</feature>
<evidence type="ECO:0000256" key="4">
    <source>
        <dbReference type="ARBA" id="ARBA00022692"/>
    </source>
</evidence>
<keyword evidence="9 10" id="KW-0472">Membrane</keyword>
<feature type="domain" description="FAD-binding FR-type" evidence="11">
    <location>
        <begin position="172"/>
        <end position="293"/>
    </location>
</feature>
<dbReference type="InterPro" id="IPR017927">
    <property type="entry name" value="FAD-bd_FR_type"/>
</dbReference>
<organism evidence="12 13">
    <name type="scientific">Fusarium floridanum</name>
    <dbReference type="NCBI Taxonomy" id="1325733"/>
    <lineage>
        <taxon>Eukaryota</taxon>
        <taxon>Fungi</taxon>
        <taxon>Dikarya</taxon>
        <taxon>Ascomycota</taxon>
        <taxon>Pezizomycotina</taxon>
        <taxon>Sordariomycetes</taxon>
        <taxon>Hypocreomycetidae</taxon>
        <taxon>Hypocreales</taxon>
        <taxon>Nectriaceae</taxon>
        <taxon>Fusarium</taxon>
        <taxon>Fusarium solani species complex</taxon>
    </lineage>
</organism>
<keyword evidence="3" id="KW-0813">Transport</keyword>
<keyword evidence="13" id="KW-1185">Reference proteome</keyword>
<dbReference type="SUPFAM" id="SSF52343">
    <property type="entry name" value="Ferredoxin reductase-like, C-terminal NADP-linked domain"/>
    <property type="match status" value="1"/>
</dbReference>
<dbReference type="GO" id="GO:0015677">
    <property type="term" value="P:copper ion import"/>
    <property type="evidence" value="ECO:0007669"/>
    <property type="project" value="TreeGrafter"/>
</dbReference>
<dbReference type="PROSITE" id="PS51384">
    <property type="entry name" value="FAD_FR"/>
    <property type="match status" value="1"/>
</dbReference>
<evidence type="ECO:0000256" key="3">
    <source>
        <dbReference type="ARBA" id="ARBA00022448"/>
    </source>
</evidence>
<feature type="transmembrane region" description="Helical" evidence="10">
    <location>
        <begin position="91"/>
        <end position="109"/>
    </location>
</feature>
<reference evidence="12 13" key="1">
    <citation type="submission" date="2017-06" db="EMBL/GenBank/DDBJ databases">
        <title>Comparative genomic analysis of Ambrosia Fusariam Clade fungi.</title>
        <authorList>
            <person name="Stajich J.E."/>
            <person name="Carrillo J."/>
            <person name="Kijimoto T."/>
            <person name="Eskalen A."/>
            <person name="O'Donnell K."/>
            <person name="Kasson M."/>
        </authorList>
    </citation>
    <scope>NUCLEOTIDE SEQUENCE [LARGE SCALE GENOMIC DNA]</scope>
    <source>
        <strain evidence="12 13">NRRL62606</strain>
    </source>
</reference>
<dbReference type="GO" id="GO:0006879">
    <property type="term" value="P:intracellular iron ion homeostasis"/>
    <property type="evidence" value="ECO:0007669"/>
    <property type="project" value="TreeGrafter"/>
</dbReference>
<keyword evidence="5" id="KW-0249">Electron transport</keyword>
<keyword evidence="8" id="KW-0406">Ion transport</keyword>
<dbReference type="Proteomes" id="UP000287972">
    <property type="component" value="Unassembled WGS sequence"/>
</dbReference>
<protein>
    <recommendedName>
        <fullName evidence="11">FAD-binding FR-type domain-containing protein</fullName>
    </recommendedName>
</protein>
<evidence type="ECO:0000313" key="12">
    <source>
        <dbReference type="EMBL" id="RSL62172.1"/>
    </source>
</evidence>
<evidence type="ECO:0000256" key="9">
    <source>
        <dbReference type="ARBA" id="ARBA00023136"/>
    </source>
</evidence>
<dbReference type="InterPro" id="IPR039261">
    <property type="entry name" value="FNR_nucleotide-bd"/>
</dbReference>
<comment type="similarity">
    <text evidence="2">Belongs to the ferric reductase (FRE) family.</text>
</comment>
<dbReference type="InterPro" id="IPR013121">
    <property type="entry name" value="Fe_red_NAD-bd_6"/>
</dbReference>
<dbReference type="GO" id="GO:0006826">
    <property type="term" value="P:iron ion transport"/>
    <property type="evidence" value="ECO:0007669"/>
    <property type="project" value="TreeGrafter"/>
</dbReference>
<keyword evidence="4 10" id="KW-0812">Transmembrane</keyword>
<evidence type="ECO:0000256" key="2">
    <source>
        <dbReference type="ARBA" id="ARBA00006278"/>
    </source>
</evidence>